<proteinExistence type="predicted"/>
<reference evidence="1 2" key="1">
    <citation type="journal article" date="2024" name="Proc. Natl. Acad. Sci. U.S.A.">
        <title>The evolutionary genomics of adaptation to stress in wild rhizobium bacteria.</title>
        <authorList>
            <person name="Kehlet-Delgado H."/>
            <person name="Montoya A.P."/>
            <person name="Jensen K.T."/>
            <person name="Wendlandt C.E."/>
            <person name="Dexheimer C."/>
            <person name="Roberts M."/>
            <person name="Torres Martinez L."/>
            <person name="Friesen M.L."/>
            <person name="Griffitts J.S."/>
            <person name="Porter S.S."/>
        </authorList>
    </citation>
    <scope>NUCLEOTIDE SEQUENCE [LARGE SCALE GENOMIC DNA]</scope>
    <source>
        <strain evidence="1 2">M0641</strain>
    </source>
</reference>
<dbReference type="EMBL" id="JAMYQB010000022">
    <property type="protein sequence ID" value="MER9407108.1"/>
    <property type="molecule type" value="Genomic_DNA"/>
</dbReference>
<evidence type="ECO:0000313" key="2">
    <source>
        <dbReference type="Proteomes" id="UP001433071"/>
    </source>
</evidence>
<accession>A0ABV1Z549</accession>
<gene>
    <name evidence="1" type="ORF">NKI36_24035</name>
</gene>
<evidence type="ECO:0000313" key="1">
    <source>
        <dbReference type="EMBL" id="MER9407108.1"/>
    </source>
</evidence>
<dbReference type="RefSeq" id="WP_352560734.1">
    <property type="nucleotide sequence ID" value="NZ_JAMYQB010000022.1"/>
</dbReference>
<organism evidence="1 2">
    <name type="scientific">Mesorhizobium caraganae</name>
    <dbReference type="NCBI Taxonomy" id="483206"/>
    <lineage>
        <taxon>Bacteria</taxon>
        <taxon>Pseudomonadati</taxon>
        <taxon>Pseudomonadota</taxon>
        <taxon>Alphaproteobacteria</taxon>
        <taxon>Hyphomicrobiales</taxon>
        <taxon>Phyllobacteriaceae</taxon>
        <taxon>Mesorhizobium</taxon>
    </lineage>
</organism>
<comment type="caution">
    <text evidence="1">The sequence shown here is derived from an EMBL/GenBank/DDBJ whole genome shotgun (WGS) entry which is preliminary data.</text>
</comment>
<keyword evidence="2" id="KW-1185">Reference proteome</keyword>
<sequence length="79" mass="8963">MEDNTAPFISAHDFDIVRSAFRLSVAEGLIGERYWIQHARDLLREFTGHEDADEAIINRIIGGSAPQCIPQRTRDKPAR</sequence>
<dbReference type="Proteomes" id="UP001433071">
    <property type="component" value="Unassembled WGS sequence"/>
</dbReference>
<protein>
    <submittedName>
        <fullName evidence="1">Uncharacterized protein</fullName>
    </submittedName>
</protein>
<name>A0ABV1Z549_9HYPH</name>